<feature type="domain" description="BCAS3 WD40" evidence="2">
    <location>
        <begin position="465"/>
        <end position="578"/>
    </location>
</feature>
<dbReference type="InterPro" id="IPR015943">
    <property type="entry name" value="WD40/YVTN_repeat-like_dom_sf"/>
</dbReference>
<dbReference type="InterPro" id="IPR045142">
    <property type="entry name" value="BCAS3-like"/>
</dbReference>
<dbReference type="Proteomes" id="UP000094020">
    <property type="component" value="Chromosome 9"/>
</dbReference>
<dbReference type="InterPro" id="IPR036322">
    <property type="entry name" value="WD40_repeat_dom_sf"/>
</dbReference>
<dbReference type="GeneID" id="30175871"/>
<dbReference type="GO" id="GO:0006914">
    <property type="term" value="P:autophagy"/>
    <property type="evidence" value="ECO:0007669"/>
    <property type="project" value="InterPro"/>
</dbReference>
<dbReference type="GO" id="GO:0042594">
    <property type="term" value="P:response to starvation"/>
    <property type="evidence" value="ECO:0007669"/>
    <property type="project" value="TreeGrafter"/>
</dbReference>
<evidence type="ECO:0000256" key="1">
    <source>
        <dbReference type="SAM" id="MobiDB-lite"/>
    </source>
</evidence>
<evidence type="ECO:0000259" key="2">
    <source>
        <dbReference type="Pfam" id="PF21034"/>
    </source>
</evidence>
<sequence>MSHLPSLASMTTLKGFLPTSPSGFISSTHIATDHRSGKIIDGFRGIWKEGDLGDGRGKIPLLLTTSKTHALQIFTFHEDSIAADPHIKETFPAPEEIISLPSIKYDKNVKRSSIDCNVNVSSEFGGVEQILSFTLLQNDENSCGYLIAAVVLETNKKQSGKGILGLVAIDLRTGSVIRSVELGAGNLAAVSSSSNILVVTVSQPVPAIHILNSVTFDPLPSSPITQVALNPQTRLPIIAQAGRLLAFVTAEPPRAPGPDALGTIITSSSLRPSTSRPSSTERRRPLSSGNNDTQAAILSSAVEIGGGVARGVWAGIKMGARAANRARNTRLAKSAPSDSSGILVDEDTEDAENESRSLGESSILEDTPMLTSSSSATAESGGEWIKIVDLFPKFAGRSRLRKAKRTYSTTYRDANAARSQSPLSSLDRANIETVAHFRLPPSTSSLPIDPLQPHQPRRLSNNRSQAVTYLSFSPDGSQLFAAPSDGRSFHIFEIRPAGIETVELAGDVKGHVWHLYELKRGYTAANVKEVNWARDGRWIGVGTGKGTVHVFPITPSGGPPTASTHAIERLVNSPQLHPLSVTVEPIARLRPRGSEQDAGHPSSSHDSTFFAQDAPFMFQSYRRHPSSRTTFCQDIPLYRPFTNTFELARVSVTPLERKKSTDERSQTSLRRGSALTEMMKNKAFGEGPDFSTEAVVKAAWNLPEASQDQVWLDNMSGIGQACIYQERTVRSKSLAYAEIRTHHLSPSILPASIYLSRQVEFFSATAIDEYTPLSILDLEARQHKFEFRDEVRAFSPVPEYVKPFDEPLLLALHSVLEEMPITQLPRLPNGAPKSSRWTSTRIPIRTVTSGIGEGVDRVRREYVRAQHTRSKRKNQKEDTTSLGLSFEDSDSISLSHPSLSSSNDSPLSEVLPTTTSSNTEQSEEDEEWGQGWEEEYNKAIEDDTPQELVLGLMDEEEEERRKWEIRRERMKKEYNVK</sequence>
<dbReference type="EMBL" id="CP144527">
    <property type="protein sequence ID" value="WWC72643.1"/>
    <property type="molecule type" value="Genomic_DNA"/>
</dbReference>
<feature type="region of interest" description="Disordered" evidence="1">
    <location>
        <begin position="326"/>
        <end position="365"/>
    </location>
</feature>
<gene>
    <name evidence="3" type="ORF">I206_106607</name>
</gene>
<evidence type="ECO:0000313" key="4">
    <source>
        <dbReference type="Proteomes" id="UP000094020"/>
    </source>
</evidence>
<organism evidence="3 4">
    <name type="scientific">Kwoniella pini CBS 10737</name>
    <dbReference type="NCBI Taxonomy" id="1296096"/>
    <lineage>
        <taxon>Eukaryota</taxon>
        <taxon>Fungi</taxon>
        <taxon>Dikarya</taxon>
        <taxon>Basidiomycota</taxon>
        <taxon>Agaricomycotina</taxon>
        <taxon>Tremellomycetes</taxon>
        <taxon>Tremellales</taxon>
        <taxon>Cryptococcaceae</taxon>
        <taxon>Kwoniella</taxon>
    </lineage>
</organism>
<feature type="compositionally biased region" description="Low complexity" evidence="1">
    <location>
        <begin position="891"/>
        <end position="920"/>
    </location>
</feature>
<accession>A0AAJ8LAQ1</accession>
<keyword evidence="4" id="KW-1185">Reference proteome</keyword>
<dbReference type="KEGG" id="kpin:30175871"/>
<proteinExistence type="predicted"/>
<feature type="compositionally biased region" description="Acidic residues" evidence="1">
    <location>
        <begin position="921"/>
        <end position="934"/>
    </location>
</feature>
<name>A0AAJ8LAQ1_9TREE</name>
<dbReference type="PANTHER" id="PTHR13268">
    <property type="entry name" value="BREAST CARCINOMA AMPLIFIED SEQUENCE 3"/>
    <property type="match status" value="1"/>
</dbReference>
<dbReference type="Pfam" id="PF21034">
    <property type="entry name" value="BCAS3_WD40"/>
    <property type="match status" value="1"/>
</dbReference>
<reference evidence="3" key="1">
    <citation type="submission" date="2013-07" db="EMBL/GenBank/DDBJ databases">
        <authorList>
            <consortium name="The Broad Institute Genome Sequencing Platform"/>
            <person name="Cuomo C."/>
            <person name="Litvintseva A."/>
            <person name="Chen Y."/>
            <person name="Heitman J."/>
            <person name="Sun S."/>
            <person name="Springer D."/>
            <person name="Dromer F."/>
            <person name="Young S.K."/>
            <person name="Zeng Q."/>
            <person name="Gargeya S."/>
            <person name="Fitzgerald M."/>
            <person name="Abouelleil A."/>
            <person name="Alvarado L."/>
            <person name="Berlin A.M."/>
            <person name="Chapman S.B."/>
            <person name="Dewar J."/>
            <person name="Goldberg J."/>
            <person name="Griggs A."/>
            <person name="Gujja S."/>
            <person name="Hansen M."/>
            <person name="Howarth C."/>
            <person name="Imamovic A."/>
            <person name="Larimer J."/>
            <person name="McCowan C."/>
            <person name="Murphy C."/>
            <person name="Pearson M."/>
            <person name="Priest M."/>
            <person name="Roberts A."/>
            <person name="Saif S."/>
            <person name="Shea T."/>
            <person name="Sykes S."/>
            <person name="Wortman J."/>
            <person name="Nusbaum C."/>
            <person name="Birren B."/>
        </authorList>
    </citation>
    <scope>NUCLEOTIDE SEQUENCE</scope>
    <source>
        <strain evidence="3">CBS 10737</strain>
    </source>
</reference>
<dbReference type="PANTHER" id="PTHR13268:SF0">
    <property type="entry name" value="BCAS3 MICROTUBULE ASSOCIATED CELL MIGRATION FACTOR"/>
    <property type="match status" value="1"/>
</dbReference>
<dbReference type="GO" id="GO:0005737">
    <property type="term" value="C:cytoplasm"/>
    <property type="evidence" value="ECO:0007669"/>
    <property type="project" value="TreeGrafter"/>
</dbReference>
<dbReference type="AlphaFoldDB" id="A0AAJ8LAQ1"/>
<evidence type="ECO:0000313" key="3">
    <source>
        <dbReference type="EMBL" id="WWC72643.1"/>
    </source>
</evidence>
<dbReference type="RefSeq" id="XP_019007868.2">
    <property type="nucleotide sequence ID" value="XM_019159196.2"/>
</dbReference>
<feature type="region of interest" description="Disordered" evidence="1">
    <location>
        <begin position="864"/>
        <end position="959"/>
    </location>
</feature>
<feature type="compositionally biased region" description="Low complexity" evidence="1">
    <location>
        <begin position="266"/>
        <end position="278"/>
    </location>
</feature>
<dbReference type="Gene3D" id="2.130.10.10">
    <property type="entry name" value="YVTN repeat-like/Quinoprotein amine dehydrogenase"/>
    <property type="match status" value="1"/>
</dbReference>
<protein>
    <recommendedName>
        <fullName evidence="2">BCAS3 WD40 domain-containing protein</fullName>
    </recommendedName>
</protein>
<reference evidence="3" key="2">
    <citation type="submission" date="2024-02" db="EMBL/GenBank/DDBJ databases">
        <title>Comparative genomics of Cryptococcus and Kwoniella reveals pathogenesis evolution and contrasting modes of karyotype evolution via chromosome fusion or intercentromeric recombination.</title>
        <authorList>
            <person name="Coelho M.A."/>
            <person name="David-Palma M."/>
            <person name="Shea T."/>
            <person name="Bowers K."/>
            <person name="McGinley-Smith S."/>
            <person name="Mohammad A.W."/>
            <person name="Gnirke A."/>
            <person name="Yurkov A.M."/>
            <person name="Nowrousian M."/>
            <person name="Sun S."/>
            <person name="Cuomo C.A."/>
            <person name="Heitman J."/>
        </authorList>
    </citation>
    <scope>NUCLEOTIDE SEQUENCE</scope>
    <source>
        <strain evidence="3">CBS 10737</strain>
    </source>
</reference>
<dbReference type="SUPFAM" id="SSF50978">
    <property type="entry name" value="WD40 repeat-like"/>
    <property type="match status" value="1"/>
</dbReference>
<feature type="region of interest" description="Disordered" evidence="1">
    <location>
        <begin position="257"/>
        <end position="292"/>
    </location>
</feature>
<dbReference type="InterPro" id="IPR048382">
    <property type="entry name" value="BCAS3_WD40"/>
</dbReference>